<dbReference type="AlphaFoldDB" id="A0A6C0D1V3"/>
<name>A0A6C0D1V3_9ZZZZ</name>
<reference evidence="1" key="1">
    <citation type="journal article" date="2020" name="Nature">
        <title>Giant virus diversity and host interactions through global metagenomics.</title>
        <authorList>
            <person name="Schulz F."/>
            <person name="Roux S."/>
            <person name="Paez-Espino D."/>
            <person name="Jungbluth S."/>
            <person name="Walsh D.A."/>
            <person name="Denef V.J."/>
            <person name="McMahon K.D."/>
            <person name="Konstantinidis K.T."/>
            <person name="Eloe-Fadrosh E.A."/>
            <person name="Kyrpides N.C."/>
            <person name="Woyke T."/>
        </authorList>
    </citation>
    <scope>NUCLEOTIDE SEQUENCE</scope>
    <source>
        <strain evidence="1">GVMAG-M-3300023174-107</strain>
    </source>
</reference>
<accession>A0A6C0D1V3</accession>
<evidence type="ECO:0000313" key="1">
    <source>
        <dbReference type="EMBL" id="QHT10541.1"/>
    </source>
</evidence>
<dbReference type="EMBL" id="MN739521">
    <property type="protein sequence ID" value="QHT10541.1"/>
    <property type="molecule type" value="Genomic_DNA"/>
</dbReference>
<sequence length="159" mass="17688">MPLFNESPASIAEAVVTVKRALKAGVIEKADYKGLNDYLAQRVKDFGINKKQLAKATKDLNIELELEAEEFFTEEGDALCSMAEELLDDFNGELEVTGELTAVEELELLDDEGELDEVDQDKQAAAYEAWMNMDDDMRATMAVLASNWQMSRKLGNTGK</sequence>
<protein>
    <submittedName>
        <fullName evidence="1">Uncharacterized protein</fullName>
    </submittedName>
</protein>
<organism evidence="1">
    <name type="scientific">viral metagenome</name>
    <dbReference type="NCBI Taxonomy" id="1070528"/>
    <lineage>
        <taxon>unclassified sequences</taxon>
        <taxon>metagenomes</taxon>
        <taxon>organismal metagenomes</taxon>
    </lineage>
</organism>
<proteinExistence type="predicted"/>